<keyword evidence="3" id="KW-1133">Transmembrane helix</keyword>
<gene>
    <name evidence="4" type="ORF">BJ965_005099</name>
</gene>
<keyword evidence="5" id="KW-1185">Reference proteome</keyword>
<organism evidence="4 5">
    <name type="scientific">Streptomyces luteogriseus</name>
    <dbReference type="NCBI Taxonomy" id="68233"/>
    <lineage>
        <taxon>Bacteria</taxon>
        <taxon>Bacillati</taxon>
        <taxon>Actinomycetota</taxon>
        <taxon>Actinomycetes</taxon>
        <taxon>Kitasatosporales</taxon>
        <taxon>Streptomycetaceae</taxon>
        <taxon>Streptomyces</taxon>
    </lineage>
</organism>
<dbReference type="PIRSF" id="PIRSF016661">
    <property type="entry name" value="BioY"/>
    <property type="match status" value="1"/>
</dbReference>
<dbReference type="Proteomes" id="UP000565089">
    <property type="component" value="Unassembled WGS sequence"/>
</dbReference>
<dbReference type="EMBL" id="JACHMS010000001">
    <property type="protein sequence ID" value="MBB4715217.1"/>
    <property type="molecule type" value="Genomic_DNA"/>
</dbReference>
<evidence type="ECO:0000256" key="2">
    <source>
        <dbReference type="PIRNR" id="PIRNR016661"/>
    </source>
</evidence>
<evidence type="ECO:0000256" key="3">
    <source>
        <dbReference type="SAM" id="Phobius"/>
    </source>
</evidence>
<sequence>MSTAAATPALPQELDSARSGGTPIGQVLADLLPASRVRDAALVLGGAALTGLAAQISVPVPGSPVPVTGQTFAALLVGTSLGAGRGFLALALYAVAGIAGVPWFAQGTSGVLPSFGYILGMILASTVVGALARRGADRSVLRTAGTMLVGEAIIYAVGVPYLALATGMSATAAIAAGLTPFLIGDALKAALAMGALPTAWKFANKR</sequence>
<keyword evidence="2 3" id="KW-0472">Membrane</keyword>
<comment type="similarity">
    <text evidence="1 2">Belongs to the BioY family.</text>
</comment>
<dbReference type="Pfam" id="PF02632">
    <property type="entry name" value="BioY"/>
    <property type="match status" value="1"/>
</dbReference>
<dbReference type="AlphaFoldDB" id="A0A7W7GHB8"/>
<dbReference type="RefSeq" id="WP_246546027.1">
    <property type="nucleotide sequence ID" value="NZ_JACHMS010000001.1"/>
</dbReference>
<feature type="transmembrane region" description="Helical" evidence="3">
    <location>
        <begin position="153"/>
        <end position="175"/>
    </location>
</feature>
<proteinExistence type="inferred from homology"/>
<dbReference type="InterPro" id="IPR003784">
    <property type="entry name" value="BioY"/>
</dbReference>
<dbReference type="GeneID" id="95797067"/>
<protein>
    <recommendedName>
        <fullName evidence="2">Biotin transporter</fullName>
    </recommendedName>
</protein>
<keyword evidence="2" id="KW-0813">Transport</keyword>
<dbReference type="PANTHER" id="PTHR34295">
    <property type="entry name" value="BIOTIN TRANSPORTER BIOY"/>
    <property type="match status" value="1"/>
</dbReference>
<feature type="transmembrane region" description="Helical" evidence="3">
    <location>
        <begin position="87"/>
        <end position="105"/>
    </location>
</feature>
<dbReference type="Gene3D" id="1.10.1760.20">
    <property type="match status" value="1"/>
</dbReference>
<dbReference type="GO" id="GO:0005886">
    <property type="term" value="C:plasma membrane"/>
    <property type="evidence" value="ECO:0007669"/>
    <property type="project" value="UniProtKB-SubCell"/>
</dbReference>
<evidence type="ECO:0000313" key="5">
    <source>
        <dbReference type="Proteomes" id="UP000565089"/>
    </source>
</evidence>
<evidence type="ECO:0000256" key="1">
    <source>
        <dbReference type="ARBA" id="ARBA00010692"/>
    </source>
</evidence>
<comment type="caution">
    <text evidence="4">The sequence shown here is derived from an EMBL/GenBank/DDBJ whole genome shotgun (WGS) entry which is preliminary data.</text>
</comment>
<reference evidence="4 5" key="1">
    <citation type="submission" date="2020-08" db="EMBL/GenBank/DDBJ databases">
        <title>Sequencing the genomes of 1000 actinobacteria strains.</title>
        <authorList>
            <person name="Klenk H.-P."/>
        </authorList>
    </citation>
    <scope>NUCLEOTIDE SEQUENCE [LARGE SCALE GENOMIC DNA]</scope>
    <source>
        <strain evidence="4 5">DSM 40483</strain>
    </source>
</reference>
<evidence type="ECO:0000313" key="4">
    <source>
        <dbReference type="EMBL" id="MBB4715217.1"/>
    </source>
</evidence>
<feature type="transmembrane region" description="Helical" evidence="3">
    <location>
        <begin position="111"/>
        <end position="132"/>
    </location>
</feature>
<comment type="subcellular location">
    <subcellularLocation>
        <location evidence="2">Cell membrane</location>
        <topology evidence="2">Multi-pass membrane protein</topology>
    </subcellularLocation>
</comment>
<name>A0A7W7GHB8_9ACTN</name>
<keyword evidence="2" id="KW-1003">Cell membrane</keyword>
<keyword evidence="3" id="KW-0812">Transmembrane</keyword>
<dbReference type="GO" id="GO:0015225">
    <property type="term" value="F:biotin transmembrane transporter activity"/>
    <property type="evidence" value="ECO:0007669"/>
    <property type="project" value="UniProtKB-UniRule"/>
</dbReference>
<accession>A0A7W7GHB8</accession>
<dbReference type="PANTHER" id="PTHR34295:SF1">
    <property type="entry name" value="BIOTIN TRANSPORTER BIOY"/>
    <property type="match status" value="1"/>
</dbReference>